<organism evidence="4 5">
    <name type="scientific">Pseudomonas xionganensis</name>
    <dbReference type="NCBI Taxonomy" id="2654845"/>
    <lineage>
        <taxon>Bacteria</taxon>
        <taxon>Pseudomonadati</taxon>
        <taxon>Pseudomonadota</taxon>
        <taxon>Gammaproteobacteria</taxon>
        <taxon>Pseudomonadales</taxon>
        <taxon>Pseudomonadaceae</taxon>
        <taxon>Pseudomonas</taxon>
    </lineage>
</organism>
<evidence type="ECO:0000259" key="3">
    <source>
        <dbReference type="Pfam" id="PF22137"/>
    </source>
</evidence>
<accession>A0A6I4KPJ5</accession>
<dbReference type="PANTHER" id="PTHR33840">
    <property type="match status" value="1"/>
</dbReference>
<dbReference type="Pfam" id="PF22137">
    <property type="entry name" value="T6SS_Tle1-like_C"/>
    <property type="match status" value="1"/>
</dbReference>
<feature type="region of interest" description="Disordered" evidence="1">
    <location>
        <begin position="860"/>
        <end position="887"/>
    </location>
</feature>
<feature type="region of interest" description="Disordered" evidence="1">
    <location>
        <begin position="525"/>
        <end position="545"/>
    </location>
</feature>
<evidence type="ECO:0000256" key="1">
    <source>
        <dbReference type="SAM" id="MobiDB-lite"/>
    </source>
</evidence>
<evidence type="ECO:0000259" key="2">
    <source>
        <dbReference type="Pfam" id="PF09994"/>
    </source>
</evidence>
<dbReference type="InterPro" id="IPR054388">
    <property type="entry name" value="Tle1-like_C"/>
</dbReference>
<feature type="region of interest" description="Disordered" evidence="1">
    <location>
        <begin position="1"/>
        <end position="21"/>
    </location>
</feature>
<dbReference type="Pfam" id="PF09994">
    <property type="entry name" value="T6SS_Tle1-like_cat"/>
    <property type="match status" value="1"/>
</dbReference>
<protein>
    <submittedName>
        <fullName evidence="4">DUF2235 domain-containing protein</fullName>
    </submittedName>
</protein>
<dbReference type="PANTHER" id="PTHR33840:SF1">
    <property type="entry name" value="TLE1 PHOSPHOLIPASE DOMAIN-CONTAINING PROTEIN"/>
    <property type="match status" value="1"/>
</dbReference>
<name>A0A6I4KPJ5_9PSED</name>
<proteinExistence type="predicted"/>
<feature type="domain" description="T6SS Phospholipase effector Tle1-like catalytic" evidence="2">
    <location>
        <begin position="281"/>
        <end position="407"/>
    </location>
</feature>
<feature type="domain" description="T6SS Phospholipase effector Tle1-like C-terminal" evidence="3">
    <location>
        <begin position="449"/>
        <end position="827"/>
    </location>
</feature>
<gene>
    <name evidence="4" type="ORF">GJV18_01475</name>
</gene>
<sequence length="887" mass="98044">MYEPIALKPGRPAPQSLTHTPKFPLEGLLPRTPDDVTVNLRQQKAAERQAWCDARIAAAKAGEAPPSPPCVKALNISLFFDGTNNHEPSDTIARPPTTTNVARLFRASLGSEENPEEHKEGYYRYYMQGVGTEFKEIGEYAPQGAGLTMAVGGENRINWGITRLLDAIGQSCGEPPLSMEKAYDLVQAMGISRLKETLTLGLLDGNARRKAALQEPLGKLEAKLAEQREQGSAAEIKAIRLFVYGFSRGAAQARTFANWLELLTKVEDGGENRYLFAGLPISIVFLGLFDTVASVGLAYLAPFAAGHMSWADDSMRLPDSPQFLKRCVHLVAAHEQRGCFPLDSIRRKDDPRNELSPSRYRAGTFEYIYPGVHSDVGGGYPPGDQGKARDGSQHVLSQIALHHMYSEAFKVGAPLQVPEMALSPEQSDTSPWLKMDRATLGAFAISEALITRFNAWQAQLSSGPLEVVMAKEAEMITAWRIDRFVHGSMDRQPFYRHISGDNAKDMTKEEREAFAYLHQLQMEQDAEARGAQPKQRHYRTEEQRQQAEAQAARKKAEAERIKADYEKRTGSQVNFNTHKEYDPPLEQRQLRNAALDFRRDYIPEWNMREGDGQGDWELQTATLVNALLGGLVYLTNEQDEAGEYERMRLLGDRNYPKLFSALDTPANEQAAQVIALYDDQVHDSRAWFMNSAINGREVFSDYFRYRAVFFDDESNKHLSLLARAGQVIGVGIALASIGLSIKRRDPRYLIGLALPSLGIPVLRGKVELPELPDITAFDSLTGIALPMQQGMDALRAFTQDTGSIVALANALPLPQPLSERTASTPELQTILKAADAAKALKKAEESGDFSGLLGQAMGLLGSADSPTQPSQPAWLEKASELAQEVVN</sequence>
<dbReference type="Proteomes" id="UP000429555">
    <property type="component" value="Unassembled WGS sequence"/>
</dbReference>
<dbReference type="EMBL" id="WKJZ01000001">
    <property type="protein sequence ID" value="MVW73974.1"/>
    <property type="molecule type" value="Genomic_DNA"/>
</dbReference>
<evidence type="ECO:0000313" key="5">
    <source>
        <dbReference type="Proteomes" id="UP000429555"/>
    </source>
</evidence>
<evidence type="ECO:0000313" key="4">
    <source>
        <dbReference type="EMBL" id="MVW73974.1"/>
    </source>
</evidence>
<keyword evidence="5" id="KW-1185">Reference proteome</keyword>
<dbReference type="AlphaFoldDB" id="A0A6I4KPJ5"/>
<comment type="caution">
    <text evidence="4">The sequence shown here is derived from an EMBL/GenBank/DDBJ whole genome shotgun (WGS) entry which is preliminary data.</text>
</comment>
<reference evidence="4 5" key="1">
    <citation type="submission" date="2019-11" db="EMBL/GenBank/DDBJ databases">
        <title>Pseudomonas flavidum sp. nov., isolated from Baiyang Lake.</title>
        <authorList>
            <person name="Zhao Y."/>
        </authorList>
    </citation>
    <scope>NUCLEOTIDE SEQUENCE [LARGE SCALE GENOMIC DNA]</scope>
    <source>
        <strain evidence="5">R-22-3 w-18</strain>
    </source>
</reference>
<dbReference type="InterPro" id="IPR018712">
    <property type="entry name" value="Tle1-like_cat"/>
</dbReference>